<keyword evidence="1 11" id="KW-0813">Transport</keyword>
<sequence length="190" mass="19641">MTKTLRPALVLFVLLSALTGLLYPLAVTGAAQALFPAQAEGSLVMRGGKPIGSALIGQNFSDPGHFWGRPSATAPMAYNASASGGSNQGPLNPALTESVKGRIEALRAADPGNDRPVPVDLVTASASGLDPHISPAAAQYQAARVARVRKLAPERVAQLVADHTETPLWGLLGEPRVNVLALNLALDAAR</sequence>
<comment type="subunit">
    <text evidence="11">The system is composed of three essential subunits: KdpA, KdpB and KdpC.</text>
</comment>
<dbReference type="Pfam" id="PF02669">
    <property type="entry name" value="KdpC"/>
    <property type="match status" value="1"/>
</dbReference>
<proteinExistence type="inferred from homology"/>
<comment type="subcellular location">
    <subcellularLocation>
        <location evidence="11">Cell membrane</location>
        <topology evidence="11">Single-pass membrane protein</topology>
    </subcellularLocation>
</comment>
<keyword evidence="5 11" id="KW-0547">Nucleotide-binding</keyword>
<evidence type="ECO:0000256" key="7">
    <source>
        <dbReference type="ARBA" id="ARBA00022958"/>
    </source>
</evidence>
<name>A0ABP8GXM8_9BURK</name>
<keyword evidence="8 11" id="KW-1133">Transmembrane helix</keyword>
<keyword evidence="2 11" id="KW-1003">Cell membrane</keyword>
<dbReference type="EMBL" id="BAABGJ010000003">
    <property type="protein sequence ID" value="GAA4331293.1"/>
    <property type="molecule type" value="Genomic_DNA"/>
</dbReference>
<dbReference type="PANTHER" id="PTHR30042:SF2">
    <property type="entry name" value="POTASSIUM-TRANSPORTING ATPASE KDPC SUBUNIT"/>
    <property type="match status" value="1"/>
</dbReference>
<keyword evidence="13" id="KW-1185">Reference proteome</keyword>
<reference evidence="13" key="1">
    <citation type="journal article" date="2019" name="Int. J. Syst. Evol. Microbiol.">
        <title>The Global Catalogue of Microorganisms (GCM) 10K type strain sequencing project: providing services to taxonomists for standard genome sequencing and annotation.</title>
        <authorList>
            <consortium name="The Broad Institute Genomics Platform"/>
            <consortium name="The Broad Institute Genome Sequencing Center for Infectious Disease"/>
            <person name="Wu L."/>
            <person name="Ma J."/>
        </authorList>
    </citation>
    <scope>NUCLEOTIDE SEQUENCE [LARGE SCALE GENOMIC DNA]</scope>
    <source>
        <strain evidence="13">JCM 17804</strain>
    </source>
</reference>
<dbReference type="NCBIfam" id="NF001454">
    <property type="entry name" value="PRK00315.1"/>
    <property type="match status" value="1"/>
</dbReference>
<dbReference type="InterPro" id="IPR003820">
    <property type="entry name" value="KdpC"/>
</dbReference>
<dbReference type="NCBIfam" id="TIGR00681">
    <property type="entry name" value="kdpC"/>
    <property type="match status" value="1"/>
</dbReference>
<evidence type="ECO:0000256" key="8">
    <source>
        <dbReference type="ARBA" id="ARBA00022989"/>
    </source>
</evidence>
<evidence type="ECO:0000313" key="12">
    <source>
        <dbReference type="EMBL" id="GAA4331293.1"/>
    </source>
</evidence>
<evidence type="ECO:0000256" key="5">
    <source>
        <dbReference type="ARBA" id="ARBA00022741"/>
    </source>
</evidence>
<keyword evidence="7 11" id="KW-0630">Potassium</keyword>
<evidence type="ECO:0000256" key="10">
    <source>
        <dbReference type="ARBA" id="ARBA00023136"/>
    </source>
</evidence>
<evidence type="ECO:0000256" key="9">
    <source>
        <dbReference type="ARBA" id="ARBA00023065"/>
    </source>
</evidence>
<comment type="similarity">
    <text evidence="11">Belongs to the KdpC family.</text>
</comment>
<dbReference type="Proteomes" id="UP001500975">
    <property type="component" value="Unassembled WGS sequence"/>
</dbReference>
<gene>
    <name evidence="11 12" type="primary">kdpC</name>
    <name evidence="12" type="ORF">GCM10023165_05450</name>
</gene>
<keyword evidence="6 11" id="KW-0067">ATP-binding</keyword>
<comment type="caution">
    <text evidence="12">The sequence shown here is derived from an EMBL/GenBank/DDBJ whole genome shotgun (WGS) entry which is preliminary data.</text>
</comment>
<organism evidence="12 13">
    <name type="scientific">Variovorax defluvii</name>
    <dbReference type="NCBI Taxonomy" id="913761"/>
    <lineage>
        <taxon>Bacteria</taxon>
        <taxon>Pseudomonadati</taxon>
        <taxon>Pseudomonadota</taxon>
        <taxon>Betaproteobacteria</taxon>
        <taxon>Burkholderiales</taxon>
        <taxon>Comamonadaceae</taxon>
        <taxon>Variovorax</taxon>
    </lineage>
</organism>
<evidence type="ECO:0000256" key="2">
    <source>
        <dbReference type="ARBA" id="ARBA00022475"/>
    </source>
</evidence>
<evidence type="ECO:0000256" key="4">
    <source>
        <dbReference type="ARBA" id="ARBA00022692"/>
    </source>
</evidence>
<evidence type="ECO:0000256" key="3">
    <source>
        <dbReference type="ARBA" id="ARBA00022538"/>
    </source>
</evidence>
<accession>A0ABP8GXM8</accession>
<dbReference type="RefSeq" id="WP_345535731.1">
    <property type="nucleotide sequence ID" value="NZ_BAABGJ010000003.1"/>
</dbReference>
<evidence type="ECO:0000313" key="13">
    <source>
        <dbReference type="Proteomes" id="UP001500975"/>
    </source>
</evidence>
<dbReference type="HAMAP" id="MF_00276">
    <property type="entry name" value="KdpC"/>
    <property type="match status" value="1"/>
</dbReference>
<comment type="function">
    <text evidence="11">Part of the high-affinity ATP-driven potassium transport (or Kdp) system, which catalyzes the hydrolysis of ATP coupled with the electrogenic transport of potassium into the cytoplasm. This subunit acts as a catalytic chaperone that increases the ATP-binding affinity of the ATP-hydrolyzing subunit KdpB by the formation of a transient KdpB/KdpC/ATP ternary complex.</text>
</comment>
<evidence type="ECO:0000256" key="6">
    <source>
        <dbReference type="ARBA" id="ARBA00022840"/>
    </source>
</evidence>
<protein>
    <recommendedName>
        <fullName evidence="11">Potassium-transporting ATPase KdpC subunit</fullName>
    </recommendedName>
    <alternativeName>
        <fullName evidence="11">ATP phosphohydrolase [potassium-transporting] C chain</fullName>
    </alternativeName>
    <alternativeName>
        <fullName evidence="11">Potassium-binding and translocating subunit C</fullName>
    </alternativeName>
    <alternativeName>
        <fullName evidence="11">Potassium-translocating ATPase C chain</fullName>
    </alternativeName>
</protein>
<evidence type="ECO:0000256" key="1">
    <source>
        <dbReference type="ARBA" id="ARBA00022448"/>
    </source>
</evidence>
<dbReference type="PIRSF" id="PIRSF001296">
    <property type="entry name" value="K_ATPase_KdpC"/>
    <property type="match status" value="1"/>
</dbReference>
<evidence type="ECO:0000256" key="11">
    <source>
        <dbReference type="HAMAP-Rule" id="MF_00276"/>
    </source>
</evidence>
<keyword evidence="9 11" id="KW-0406">Ion transport</keyword>
<keyword evidence="10 11" id="KW-0472">Membrane</keyword>
<keyword evidence="4 11" id="KW-0812">Transmembrane</keyword>
<dbReference type="PANTHER" id="PTHR30042">
    <property type="entry name" value="POTASSIUM-TRANSPORTING ATPASE C CHAIN"/>
    <property type="match status" value="1"/>
</dbReference>
<keyword evidence="3 11" id="KW-0633">Potassium transport</keyword>